<organism evidence="2 3">
    <name type="scientific">Kingdonia uniflora</name>
    <dbReference type="NCBI Taxonomy" id="39325"/>
    <lineage>
        <taxon>Eukaryota</taxon>
        <taxon>Viridiplantae</taxon>
        <taxon>Streptophyta</taxon>
        <taxon>Embryophyta</taxon>
        <taxon>Tracheophyta</taxon>
        <taxon>Spermatophyta</taxon>
        <taxon>Magnoliopsida</taxon>
        <taxon>Ranunculales</taxon>
        <taxon>Circaeasteraceae</taxon>
        <taxon>Kingdonia</taxon>
    </lineage>
</organism>
<evidence type="ECO:0000313" key="2">
    <source>
        <dbReference type="EMBL" id="KAF6147187.1"/>
    </source>
</evidence>
<gene>
    <name evidence="2" type="ORF">GIB67_009579</name>
</gene>
<protein>
    <recommendedName>
        <fullName evidence="1">F-box associated beta-propeller type 3 domain-containing protein</fullName>
    </recommendedName>
</protein>
<dbReference type="InterPro" id="IPR013187">
    <property type="entry name" value="F-box-assoc_dom_typ3"/>
</dbReference>
<dbReference type="OrthoDB" id="894159at2759"/>
<feature type="domain" description="F-box associated beta-propeller type 3" evidence="1">
    <location>
        <begin position="9"/>
        <end position="168"/>
    </location>
</feature>
<reference evidence="2 3" key="1">
    <citation type="journal article" date="2020" name="IScience">
        <title>Genome Sequencing of the Endangered Kingdonia uniflora (Circaeasteraceae, Ranunculales) Reveals Potential Mechanisms of Evolutionary Specialization.</title>
        <authorList>
            <person name="Sun Y."/>
            <person name="Deng T."/>
            <person name="Zhang A."/>
            <person name="Moore M.J."/>
            <person name="Landis J.B."/>
            <person name="Lin N."/>
            <person name="Zhang H."/>
            <person name="Zhang X."/>
            <person name="Huang J."/>
            <person name="Zhang X."/>
            <person name="Sun H."/>
            <person name="Wang H."/>
        </authorList>
    </citation>
    <scope>NUCLEOTIDE SEQUENCE [LARGE SCALE GENOMIC DNA]</scope>
    <source>
        <strain evidence="2">TB1705</strain>
        <tissue evidence="2">Leaf</tissue>
    </source>
</reference>
<dbReference type="Pfam" id="PF08268">
    <property type="entry name" value="FBA_3"/>
    <property type="match status" value="1"/>
</dbReference>
<dbReference type="PANTHER" id="PTHR31111">
    <property type="entry name" value="BNAA05G37150D PROTEIN-RELATED"/>
    <property type="match status" value="1"/>
</dbReference>
<evidence type="ECO:0000313" key="3">
    <source>
        <dbReference type="Proteomes" id="UP000541444"/>
    </source>
</evidence>
<sequence length="352" mass="40329">MHWEDEDDEIQSEAQVYTLGSTSRRNVINVPDLSIEGDAGKFVNGFLHWLNMVDEELHILSFDLEHEEFGVVGISEDMILDLHFSYLGLLKGCLSIIDCSLEDTEIWMKDYNVKESWTRLFSIKVTDDGAFYPFAFRKNGEVLLMCNRFTVFSYNPETEECKRLEEDGPIKFAGASRSSYEACSYTGSIISLEAAHSLKEQRHCNNEDNDQGYGRNFTLEVCEERDFNCSDKILVEIRPKVLLFLLCKFTLEDIQRQDVIANPLVFPEPPAPLEPISSGNRLCSSEEADPQDKFKGLKFPYIEVISIFGFFVYDNIEMAEAQDQNALHSCYLILVAKISDLAKYFPQFLARK</sequence>
<dbReference type="EMBL" id="JACGCM010001935">
    <property type="protein sequence ID" value="KAF6147187.1"/>
    <property type="molecule type" value="Genomic_DNA"/>
</dbReference>
<dbReference type="PANTHER" id="PTHR31111:SF136">
    <property type="entry name" value="F-BOX ASSOCIATED DOMAIN-CONTAINING PROTEIN"/>
    <property type="match status" value="1"/>
</dbReference>
<evidence type="ECO:0000259" key="1">
    <source>
        <dbReference type="Pfam" id="PF08268"/>
    </source>
</evidence>
<proteinExistence type="predicted"/>
<accession>A0A7J7LX62</accession>
<dbReference type="AlphaFoldDB" id="A0A7J7LX62"/>
<name>A0A7J7LX62_9MAGN</name>
<dbReference type="Proteomes" id="UP000541444">
    <property type="component" value="Unassembled WGS sequence"/>
</dbReference>
<dbReference type="NCBIfam" id="TIGR01640">
    <property type="entry name" value="F_box_assoc_1"/>
    <property type="match status" value="1"/>
</dbReference>
<keyword evidence="3" id="KW-1185">Reference proteome</keyword>
<comment type="caution">
    <text evidence="2">The sequence shown here is derived from an EMBL/GenBank/DDBJ whole genome shotgun (WGS) entry which is preliminary data.</text>
</comment>
<dbReference type="InterPro" id="IPR017451">
    <property type="entry name" value="F-box-assoc_interact_dom"/>
</dbReference>